<dbReference type="InterPro" id="IPR000801">
    <property type="entry name" value="Esterase-like"/>
</dbReference>
<protein>
    <submittedName>
        <fullName evidence="1">XynC protein</fullName>
    </submittedName>
</protein>
<dbReference type="InterPro" id="IPR029058">
    <property type="entry name" value="AB_hydrolase_fold"/>
</dbReference>
<dbReference type="PANTHER" id="PTHR48098:SF1">
    <property type="entry name" value="DIACYLGLYCEROL ACYLTRANSFERASE_MYCOLYLTRANSFERASE AG85A"/>
    <property type="match status" value="1"/>
</dbReference>
<dbReference type="InterPro" id="IPR050583">
    <property type="entry name" value="Mycobacterial_A85_antigen"/>
</dbReference>
<evidence type="ECO:0000313" key="2">
    <source>
        <dbReference type="Proteomes" id="UP000030146"/>
    </source>
</evidence>
<proteinExistence type="predicted"/>
<dbReference type="GO" id="GO:0016747">
    <property type="term" value="F:acyltransferase activity, transferring groups other than amino-acyl groups"/>
    <property type="evidence" value="ECO:0007669"/>
    <property type="project" value="TreeGrafter"/>
</dbReference>
<dbReference type="Gene3D" id="3.40.50.1820">
    <property type="entry name" value="alpha/beta hydrolase"/>
    <property type="match status" value="1"/>
</dbReference>
<dbReference type="PROSITE" id="PS51257">
    <property type="entry name" value="PROKAR_LIPOPROTEIN"/>
    <property type="match status" value="1"/>
</dbReference>
<comment type="caution">
    <text evidence="1">The sequence shown here is derived from an EMBL/GenBank/DDBJ whole genome shotgun (WGS) entry which is preliminary data.</text>
</comment>
<accession>A0A0A2F1D1</accession>
<dbReference type="AlphaFoldDB" id="A0A0A2F1D1"/>
<reference evidence="1 2" key="1">
    <citation type="submission" date="2014-08" db="EMBL/GenBank/DDBJ databases">
        <title>Porphyromonas gulae strain:COT-052_OH3439 Genome sequencing.</title>
        <authorList>
            <person name="Wallis C."/>
            <person name="Deusch O."/>
            <person name="O'Flynn C."/>
            <person name="Davis I."/>
            <person name="Jospin G."/>
            <person name="Darling A.E."/>
            <person name="Coil D.A."/>
            <person name="Alexiev A."/>
            <person name="Horsfall A."/>
            <person name="Kirkwood N."/>
            <person name="Harris S."/>
            <person name="Eisen J.A."/>
        </authorList>
    </citation>
    <scope>NUCLEOTIDE SEQUENCE [LARGE SCALE GENOMIC DNA]</scope>
    <source>
        <strain evidence="2">COT-052 OH3439</strain>
    </source>
</reference>
<sequence length="279" mass="31605">MKNRILQIVILLSVTIVQGLAACVERLAVPSPSMNKEIPVLVVLPDIALGSEGKSCPVVYLLHGYGGNAETWINIKPDLPQIADQKGIIFVCPDARNSWYWDSPIDPAFRYETFVASELVEYVDLHYKTVTDREGRAITGLSMGGHGALWIAFRHQETFGACGSMSGCADIRPFPKNWEISRRLGSLAENPKLWDEYTVINNLDSLRSEALAILIDCGVEDFFLDVNKELHASLLTRQIDHDFTIRPGGHNRAYWHNAIDYQILFFEKYFRRYSEQQVE</sequence>
<dbReference type="PANTHER" id="PTHR48098">
    <property type="entry name" value="ENTEROCHELIN ESTERASE-RELATED"/>
    <property type="match status" value="1"/>
</dbReference>
<evidence type="ECO:0000313" key="1">
    <source>
        <dbReference type="EMBL" id="KGN84821.1"/>
    </source>
</evidence>
<name>A0A0A2F1D1_9PORP</name>
<dbReference type="RefSeq" id="WP_039426389.1">
    <property type="nucleotide sequence ID" value="NZ_JRAK01000138.1"/>
</dbReference>
<organism evidence="1 2">
    <name type="scientific">Porphyromonas gulae</name>
    <dbReference type="NCBI Taxonomy" id="111105"/>
    <lineage>
        <taxon>Bacteria</taxon>
        <taxon>Pseudomonadati</taxon>
        <taxon>Bacteroidota</taxon>
        <taxon>Bacteroidia</taxon>
        <taxon>Bacteroidales</taxon>
        <taxon>Porphyromonadaceae</taxon>
        <taxon>Porphyromonas</taxon>
    </lineage>
</organism>
<dbReference type="Pfam" id="PF00756">
    <property type="entry name" value="Esterase"/>
    <property type="match status" value="1"/>
</dbReference>
<keyword evidence="2" id="KW-1185">Reference proteome</keyword>
<dbReference type="EMBL" id="JRAK01000138">
    <property type="protein sequence ID" value="KGN84821.1"/>
    <property type="molecule type" value="Genomic_DNA"/>
</dbReference>
<dbReference type="Proteomes" id="UP000030146">
    <property type="component" value="Unassembled WGS sequence"/>
</dbReference>
<dbReference type="SUPFAM" id="SSF53474">
    <property type="entry name" value="alpha/beta-Hydrolases"/>
    <property type="match status" value="1"/>
</dbReference>
<gene>
    <name evidence="1" type="ORF">HR15_10330</name>
</gene>